<dbReference type="Proteomes" id="UP001198862">
    <property type="component" value="Unassembled WGS sequence"/>
</dbReference>
<reference evidence="3 4" key="1">
    <citation type="submission" date="2021-11" db="EMBL/GenBank/DDBJ databases">
        <authorList>
            <person name="Lee D.-H."/>
            <person name="Kim S.-B."/>
        </authorList>
    </citation>
    <scope>NUCLEOTIDE SEQUENCE [LARGE SCALE GENOMIC DNA]</scope>
    <source>
        <strain evidence="3 4">KCTC 52223</strain>
    </source>
</reference>
<protein>
    <submittedName>
        <fullName evidence="3">Cysteine hydrolase</fullName>
    </submittedName>
</protein>
<dbReference type="SUPFAM" id="SSF52499">
    <property type="entry name" value="Isochorismatase-like hydrolases"/>
    <property type="match status" value="1"/>
</dbReference>
<gene>
    <name evidence="3" type="ORF">LJ725_25345</name>
</gene>
<dbReference type="CDD" id="cd00431">
    <property type="entry name" value="cysteine_hydrolases"/>
    <property type="match status" value="1"/>
</dbReference>
<dbReference type="GO" id="GO:0016787">
    <property type="term" value="F:hydrolase activity"/>
    <property type="evidence" value="ECO:0007669"/>
    <property type="project" value="UniProtKB-KW"/>
</dbReference>
<comment type="caution">
    <text evidence="3">The sequence shown here is derived from an EMBL/GenBank/DDBJ whole genome shotgun (WGS) entry which is preliminary data.</text>
</comment>
<sequence>MAFSLDTGSTLHLCIDMQRLFAEETPWRVPWLSRVLPAVREIASRHPARTVFSRFMPPTTATGATGAWRDYYARWPQMTRSSLDPGLLELVEPLARLVPPARVVDKPANSVFSRAGFAAVLRRRGIRTIVMTGGETDVCVLATVMQAIDLGFRVVLPVDALCSTSDGAHDALVDLFRRRFSAQVAATTTAEVLQRWPRNREERSSVLLEQPAA</sequence>
<accession>A0ABS8L1V8</accession>
<evidence type="ECO:0000313" key="4">
    <source>
        <dbReference type="Proteomes" id="UP001198862"/>
    </source>
</evidence>
<organism evidence="3 4">
    <name type="scientific">Reyranella aquatilis</name>
    <dbReference type="NCBI Taxonomy" id="2035356"/>
    <lineage>
        <taxon>Bacteria</taxon>
        <taxon>Pseudomonadati</taxon>
        <taxon>Pseudomonadota</taxon>
        <taxon>Alphaproteobacteria</taxon>
        <taxon>Hyphomicrobiales</taxon>
        <taxon>Reyranellaceae</taxon>
        <taxon>Reyranella</taxon>
    </lineage>
</organism>
<evidence type="ECO:0000259" key="2">
    <source>
        <dbReference type="Pfam" id="PF00857"/>
    </source>
</evidence>
<dbReference type="InterPro" id="IPR050272">
    <property type="entry name" value="Isochorismatase-like_hydrls"/>
</dbReference>
<dbReference type="Pfam" id="PF00857">
    <property type="entry name" value="Isochorismatase"/>
    <property type="match status" value="1"/>
</dbReference>
<proteinExistence type="predicted"/>
<dbReference type="InterPro" id="IPR036380">
    <property type="entry name" value="Isochorismatase-like_sf"/>
</dbReference>
<name>A0ABS8L1V8_9HYPH</name>
<dbReference type="Gene3D" id="3.40.50.850">
    <property type="entry name" value="Isochorismatase-like"/>
    <property type="match status" value="1"/>
</dbReference>
<dbReference type="InterPro" id="IPR000868">
    <property type="entry name" value="Isochorismatase-like_dom"/>
</dbReference>
<keyword evidence="1 3" id="KW-0378">Hydrolase</keyword>
<evidence type="ECO:0000313" key="3">
    <source>
        <dbReference type="EMBL" id="MCC8432314.1"/>
    </source>
</evidence>
<keyword evidence="4" id="KW-1185">Reference proteome</keyword>
<dbReference type="EMBL" id="JAJISD010000014">
    <property type="protein sequence ID" value="MCC8432314.1"/>
    <property type="molecule type" value="Genomic_DNA"/>
</dbReference>
<evidence type="ECO:0000256" key="1">
    <source>
        <dbReference type="ARBA" id="ARBA00022801"/>
    </source>
</evidence>
<dbReference type="PANTHER" id="PTHR43540:SF6">
    <property type="entry name" value="ISOCHORISMATASE-LIKE DOMAIN-CONTAINING PROTEIN"/>
    <property type="match status" value="1"/>
</dbReference>
<feature type="domain" description="Isochorismatase-like" evidence="2">
    <location>
        <begin position="10"/>
        <end position="183"/>
    </location>
</feature>
<dbReference type="PANTHER" id="PTHR43540">
    <property type="entry name" value="PEROXYUREIDOACRYLATE/UREIDOACRYLATE AMIDOHYDROLASE-RELATED"/>
    <property type="match status" value="1"/>
</dbReference>